<dbReference type="Proteomes" id="UP000033203">
    <property type="component" value="Unassembled WGS sequence"/>
</dbReference>
<protein>
    <submittedName>
        <fullName evidence="1">Uncharacterized protein</fullName>
    </submittedName>
</protein>
<comment type="caution">
    <text evidence="1">The sequence shown here is derived from an EMBL/GenBank/DDBJ whole genome shotgun (WGS) entry which is preliminary data.</text>
</comment>
<sequence length="73" mass="8178">MIDLNRPQPDFAAISEAANISEWAVPALIADIYTDGDDDDHREIDRHLARLRRQGEADHAAMIHSWTFGPPAL</sequence>
<dbReference type="AlphaFoldDB" id="A0A0D1M968"/>
<dbReference type="PATRIC" id="fig|1549858.7.peg.1857"/>
<organism evidence="1 2">
    <name type="scientific">Sphingomonas melonis</name>
    <dbReference type="NCBI Taxonomy" id="152682"/>
    <lineage>
        <taxon>Bacteria</taxon>
        <taxon>Pseudomonadati</taxon>
        <taxon>Pseudomonadota</taxon>
        <taxon>Alphaproteobacteria</taxon>
        <taxon>Sphingomonadales</taxon>
        <taxon>Sphingomonadaceae</taxon>
        <taxon>Sphingomonas</taxon>
    </lineage>
</organism>
<dbReference type="EMBL" id="JXTP01000051">
    <property type="protein sequence ID" value="KIU27217.1"/>
    <property type="molecule type" value="Genomic_DNA"/>
</dbReference>
<accession>A0A0D1M968</accession>
<name>A0A0D1M968_9SPHN</name>
<evidence type="ECO:0000313" key="2">
    <source>
        <dbReference type="Proteomes" id="UP000033203"/>
    </source>
</evidence>
<gene>
    <name evidence="1" type="ORF">SR41_11020</name>
</gene>
<evidence type="ECO:0000313" key="1">
    <source>
        <dbReference type="EMBL" id="KIU27217.1"/>
    </source>
</evidence>
<proteinExistence type="predicted"/>
<reference evidence="1 2" key="1">
    <citation type="submission" date="2015-01" db="EMBL/GenBank/DDBJ databases">
        <title>Genome of Sphingomonas taxi strain 30a.</title>
        <authorList>
            <person name="Eevers N."/>
            <person name="Van Hamme J."/>
            <person name="Bottos E."/>
            <person name="Weyens N."/>
            <person name="Vangronsveld J."/>
        </authorList>
    </citation>
    <scope>NUCLEOTIDE SEQUENCE [LARGE SCALE GENOMIC DNA]</scope>
    <source>
        <strain evidence="1 2">30a</strain>
    </source>
</reference>